<accession>A0A4P9WBP3</accession>
<protein>
    <submittedName>
        <fullName evidence="3">Uncharacterized protein</fullName>
    </submittedName>
</protein>
<evidence type="ECO:0000313" key="3">
    <source>
        <dbReference type="EMBL" id="RKO90051.1"/>
    </source>
</evidence>
<feature type="chain" id="PRO_5020291155" evidence="2">
    <location>
        <begin position="19"/>
        <end position="176"/>
    </location>
</feature>
<sequence length="176" mass="18770">MKITTAFIIPLLAATALASPTSKPHTGMEIGHNEIKSPVSKPFHNITNAHPPTNITRHVPPPRLNNIRHDGPPSHNITDGHPPTNMTRHVPPPRVNNTRHDGPPSHNITHAHPPTNNTRPVPPPSRNGTDVHASRFPGNGTTNMTRGDALPQRNGHTSKLGGAGARMGSARGRPAA</sequence>
<dbReference type="EMBL" id="KZ995750">
    <property type="protein sequence ID" value="RKO90051.1"/>
    <property type="molecule type" value="Genomic_DNA"/>
</dbReference>
<gene>
    <name evidence="3" type="ORF">BDK51DRAFT_51712</name>
</gene>
<reference evidence="4" key="1">
    <citation type="journal article" date="2018" name="Nat. Microbiol.">
        <title>Leveraging single-cell genomics to expand the fungal tree of life.</title>
        <authorList>
            <person name="Ahrendt S.R."/>
            <person name="Quandt C.A."/>
            <person name="Ciobanu D."/>
            <person name="Clum A."/>
            <person name="Salamov A."/>
            <person name="Andreopoulos B."/>
            <person name="Cheng J.F."/>
            <person name="Woyke T."/>
            <person name="Pelin A."/>
            <person name="Henrissat B."/>
            <person name="Reynolds N.K."/>
            <person name="Benny G.L."/>
            <person name="Smith M.E."/>
            <person name="James T.Y."/>
            <person name="Grigoriev I.V."/>
        </authorList>
    </citation>
    <scope>NUCLEOTIDE SEQUENCE [LARGE SCALE GENOMIC DNA]</scope>
</reference>
<proteinExistence type="predicted"/>
<dbReference type="Proteomes" id="UP000269721">
    <property type="component" value="Unassembled WGS sequence"/>
</dbReference>
<name>A0A4P9WBP3_9FUNG</name>
<organism evidence="3 4">
    <name type="scientific">Blyttiomyces helicus</name>
    <dbReference type="NCBI Taxonomy" id="388810"/>
    <lineage>
        <taxon>Eukaryota</taxon>
        <taxon>Fungi</taxon>
        <taxon>Fungi incertae sedis</taxon>
        <taxon>Chytridiomycota</taxon>
        <taxon>Chytridiomycota incertae sedis</taxon>
        <taxon>Chytridiomycetes</taxon>
        <taxon>Chytridiomycetes incertae sedis</taxon>
        <taxon>Blyttiomyces</taxon>
    </lineage>
</organism>
<evidence type="ECO:0000256" key="1">
    <source>
        <dbReference type="SAM" id="MobiDB-lite"/>
    </source>
</evidence>
<keyword evidence="4" id="KW-1185">Reference proteome</keyword>
<keyword evidence="2" id="KW-0732">Signal</keyword>
<evidence type="ECO:0000256" key="2">
    <source>
        <dbReference type="SAM" id="SignalP"/>
    </source>
</evidence>
<feature type="region of interest" description="Disordered" evidence="1">
    <location>
        <begin position="20"/>
        <end position="39"/>
    </location>
</feature>
<feature type="compositionally biased region" description="Low complexity" evidence="1">
    <location>
        <begin position="166"/>
        <end position="176"/>
    </location>
</feature>
<feature type="signal peptide" evidence="2">
    <location>
        <begin position="1"/>
        <end position="18"/>
    </location>
</feature>
<dbReference type="AlphaFoldDB" id="A0A4P9WBP3"/>
<feature type="region of interest" description="Disordered" evidence="1">
    <location>
        <begin position="98"/>
        <end position="176"/>
    </location>
</feature>
<evidence type="ECO:0000313" key="4">
    <source>
        <dbReference type="Proteomes" id="UP000269721"/>
    </source>
</evidence>